<sequence length="354" mass="40863">MSTTTVTVGLSKTIRCLGMLRWQLKKQERYIRTHLPPLLAELSAGQPESFSEGGIRRITKYWQLSLNVICNSLYKLCGRQLSGEEQYRILLLSVFGPLYDDLFDDKLLSEDQIEAFTLAPEKHIPATFEEHAARQAYLQLLELVPDRERVISHLHCVFTWQKASLQQLSPDISEARLYEVTYQKSYYSILLFYSILDHYPGPAMLEMLYPMAGLLQLTNDAFDVYKDVHSGIYTVPNLYRNFDRLLQHFMQDVAQFNHFLARLPFLKRRKETYSITIHALHAMGRMALEQLRETTRGVNSLAELATLSRKALVCDMDQFRQQLKWVRQVQYLVNYQAPVPAPPTGLKVPASSAP</sequence>
<organism evidence="1 2">
    <name type="scientific">Chitinophaga japonensis</name>
    <name type="common">Flexibacter japonensis</name>
    <dbReference type="NCBI Taxonomy" id="104662"/>
    <lineage>
        <taxon>Bacteria</taxon>
        <taxon>Pseudomonadati</taxon>
        <taxon>Bacteroidota</taxon>
        <taxon>Chitinophagia</taxon>
        <taxon>Chitinophagales</taxon>
        <taxon>Chitinophagaceae</taxon>
        <taxon>Chitinophaga</taxon>
    </lineage>
</organism>
<dbReference type="RefSeq" id="WP_145716621.1">
    <property type="nucleotide sequence ID" value="NZ_BAAAFY010000004.1"/>
</dbReference>
<reference evidence="1 2" key="1">
    <citation type="journal article" date="2013" name="Stand. Genomic Sci.">
        <title>Genomic Encyclopedia of Type Strains, Phase I: The one thousand microbial genomes (KMG-I) project.</title>
        <authorList>
            <person name="Kyrpides N.C."/>
            <person name="Woyke T."/>
            <person name="Eisen J.A."/>
            <person name="Garrity G."/>
            <person name="Lilburn T.G."/>
            <person name="Beck B.J."/>
            <person name="Whitman W.B."/>
            <person name="Hugenholtz P."/>
            <person name="Klenk H.P."/>
        </authorList>
    </citation>
    <scope>NUCLEOTIDE SEQUENCE [LARGE SCALE GENOMIC DNA]</scope>
    <source>
        <strain evidence="1 2">DSM 13484</strain>
    </source>
</reference>
<name>A0A562SZW9_CHIJA</name>
<dbReference type="Proteomes" id="UP000316778">
    <property type="component" value="Unassembled WGS sequence"/>
</dbReference>
<evidence type="ECO:0000313" key="1">
    <source>
        <dbReference type="EMBL" id="TWI86653.1"/>
    </source>
</evidence>
<gene>
    <name evidence="1" type="ORF">LX66_3915</name>
</gene>
<comment type="caution">
    <text evidence="1">The sequence shown here is derived from an EMBL/GenBank/DDBJ whole genome shotgun (WGS) entry which is preliminary data.</text>
</comment>
<keyword evidence="2" id="KW-1185">Reference proteome</keyword>
<evidence type="ECO:0000313" key="2">
    <source>
        <dbReference type="Proteomes" id="UP000316778"/>
    </source>
</evidence>
<dbReference type="OrthoDB" id="658381at2"/>
<dbReference type="AlphaFoldDB" id="A0A562SZW9"/>
<protein>
    <submittedName>
        <fullName evidence="1">Uncharacterized protein</fullName>
    </submittedName>
</protein>
<accession>A0A562SZW9</accession>
<dbReference type="EMBL" id="VLLG01000004">
    <property type="protein sequence ID" value="TWI86653.1"/>
    <property type="molecule type" value="Genomic_DNA"/>
</dbReference>
<proteinExistence type="predicted"/>